<feature type="domain" description="Hedgehog/Intein (Hint)" evidence="2">
    <location>
        <begin position="201"/>
        <end position="334"/>
    </location>
</feature>
<sequence length="380" mass="39408">MPFFDFTTTTSIPSSTTTASSSTLAGTGSTLRFLIPVTATGEIGSLQSGGVVFTFSTTALTGQAVVEIPGTLTSTLTPTGSGGSTLTPTVLDAGIFNFLDNNDGNDSFLLTLRNSFLGPNVSFSGTTGSPVVLGLSAFWQNGSFQVRFTNSNSGGTVTQTVTANDAQVSATGVFTGIVFASNSLGADAISIDTFSVKAVNCFAKGTLIDTPDGAIAVEKLAPGDIITTGNGTTSVKWIGKQPIDTRLMHPVRVNPICITAGALGYGLPERDFLLSADHAIAIDGYLINAGALVNGTTIYQLDRMPKGGFSYYHVDTGTHELLLAEGVESETFIDYAGRDSFENGAEETVTISEMDMPRISSARLVPDHIRAALAPAIAAE</sequence>
<dbReference type="RefSeq" id="WP_085890757.1">
    <property type="nucleotide sequence ID" value="NZ_FWFL01000001.1"/>
</dbReference>
<dbReference type="InterPro" id="IPR028992">
    <property type="entry name" value="Hedgehog/Intein_dom"/>
</dbReference>
<proteinExistence type="predicted"/>
<keyword evidence="4" id="KW-1185">Reference proteome</keyword>
<evidence type="ECO:0000313" key="3">
    <source>
        <dbReference type="EMBL" id="SLN13243.1"/>
    </source>
</evidence>
<dbReference type="EMBL" id="FWFL01000001">
    <property type="protein sequence ID" value="SLN13243.1"/>
    <property type="molecule type" value="Genomic_DNA"/>
</dbReference>
<dbReference type="Gene3D" id="2.170.16.10">
    <property type="entry name" value="Hedgehog/Intein (Hint) domain"/>
    <property type="match status" value="1"/>
</dbReference>
<evidence type="ECO:0000313" key="4">
    <source>
        <dbReference type="Proteomes" id="UP000193827"/>
    </source>
</evidence>
<protein>
    <recommendedName>
        <fullName evidence="2">Hedgehog/Intein (Hint) domain-containing protein</fullName>
    </recommendedName>
</protein>
<dbReference type="OrthoDB" id="7226361at2"/>
<dbReference type="AlphaFoldDB" id="A0A1Y5RB21"/>
<dbReference type="Pfam" id="PF13403">
    <property type="entry name" value="Hint_2"/>
    <property type="match status" value="1"/>
</dbReference>
<organism evidence="3 4">
    <name type="scientific">Roseovarius litorisediminis</name>
    <dbReference type="NCBI Taxonomy" id="1312363"/>
    <lineage>
        <taxon>Bacteria</taxon>
        <taxon>Pseudomonadati</taxon>
        <taxon>Pseudomonadota</taxon>
        <taxon>Alphaproteobacteria</taxon>
        <taxon>Rhodobacterales</taxon>
        <taxon>Roseobacteraceae</taxon>
        <taxon>Roseovarius</taxon>
    </lineage>
</organism>
<evidence type="ECO:0000256" key="1">
    <source>
        <dbReference type="SAM" id="MobiDB-lite"/>
    </source>
</evidence>
<reference evidence="3 4" key="1">
    <citation type="submission" date="2017-03" db="EMBL/GenBank/DDBJ databases">
        <authorList>
            <person name="Afonso C.L."/>
            <person name="Miller P.J."/>
            <person name="Scott M.A."/>
            <person name="Spackman E."/>
            <person name="Goraichik I."/>
            <person name="Dimitrov K.M."/>
            <person name="Suarez D.L."/>
            <person name="Swayne D.E."/>
        </authorList>
    </citation>
    <scope>NUCLEOTIDE SEQUENCE [LARGE SCALE GENOMIC DNA]</scope>
    <source>
        <strain evidence="3 4">CECT 8287</strain>
    </source>
</reference>
<evidence type="ECO:0000259" key="2">
    <source>
        <dbReference type="Pfam" id="PF13403"/>
    </source>
</evidence>
<name>A0A1Y5RB21_9RHOB</name>
<feature type="region of interest" description="Disordered" evidence="1">
    <location>
        <begin position="1"/>
        <end position="24"/>
    </location>
</feature>
<dbReference type="Proteomes" id="UP000193827">
    <property type="component" value="Unassembled WGS sequence"/>
</dbReference>
<gene>
    <name evidence="3" type="ORF">PEL8287_00504</name>
</gene>
<accession>A0A1Y5RB21</accession>
<feature type="compositionally biased region" description="Low complexity" evidence="1">
    <location>
        <begin position="7"/>
        <end position="24"/>
    </location>
</feature>
<dbReference type="InterPro" id="IPR036844">
    <property type="entry name" value="Hint_dom_sf"/>
</dbReference>
<dbReference type="SUPFAM" id="SSF51294">
    <property type="entry name" value="Hedgehog/intein (Hint) domain"/>
    <property type="match status" value="1"/>
</dbReference>